<evidence type="ECO:0000313" key="2">
    <source>
        <dbReference type="Proteomes" id="UP000831701"/>
    </source>
</evidence>
<sequence length="1864" mass="208156">GWGVDQSVGGFGDEPGIKVQMMNLIRSVRTVMRGVAADCSELCVHCSAAAVWMKMGHSTQENIFNTSGSLLQKHFLSLTHRLSPAINTPDFCEGLCYTAQSFTRHSDRLPSLAYLYIRYLVRALTRRTGQLCAVSTERTELLYTLLSCRLDALLLRRFCSSAGYGWDYPDTEYRDIPLCFPEFLCCRLLLMVLTDGGFRLSPAGLVHVRQTLKTLQPVDELKKGLFMLQVRVLEYRLIDAGVEVDICLSATARTGCLVWESVLTLLSKDKLHTSSRCLPRMENESKPDDPVPENVRQVELRVPRTSGLQYAWSLSDYSPCRLLSLPARLFGCRLQTASSLWMLSVCLAEIEKHKGVGVITAPIDITAQFKEPPLAPGRVTIRFWETTKYEGQSSAQSLSFHMQHHGGNISHMMGQISRQLVKTEEVGFQKNNSLSPLLRQMEMSQRGFMDYNTEQLCNEGKYMKKQGKGNTASIPLSSPTESSTVQVYHDYQKVAFKMYPGNGHATENSCHTRREQVTCRDGSGKMFSVPDIISNSQEPRYSMKDKSNERNFTWMMDSSSQAYSGPEDNSTDPHETLTETSTLTFVDAHTMEESAENHSLHGVGMVYLKEFVLIDDDDDGDMSLREKTVTDLSVMDGKAADLVCGRLLSTSSGSVSECKEESLAPEAPPPEEVEAAQEKKRCYKDECQIGASKICGQHTTCHNTHGSYYCTCLDGYRPSNNMSTFIPNDGTHCQDIDECMVTGLCGEGGQCRNLEGSFECHCQIGYQVHNGVEPFHPGRDSASCKVVDCGQPPSVEDMLLLSGLGTTYGSVATFVCDEGFVWRRGGNSSVCGSDGLWRGPTMVCEEVDCGSPPALPHSHMLWNESTRMGTVVLYQCIRGYHNVGKGNVSICTAAGQWERPSVLCQETLCGNPPIIESTEQKYYVGIFIYCLTLGKCGTAAPTPGSTVTYYCEIGFYHNGGTNISLCTLNGYWTKPNISCKEVDCGAPPPVPHSIKLWDNISTVGSQVVYQCNFGYHNVGEGNVSVCNASGEWDGASPLCQEINCQEPVFTPHAKRLWDGTSHIGSVVYYQCEEGYYTRSLRNYTVCGENGLWEDIDLWCEAECGPTPTLANSEVVRHNRSVVIHRCVDGYHSWRGSNVSVCGSSGVWQRATLRCIEIKPPINELFVLNDKCLHWKAEKYEEDTEVYKVIYTGSRDFQRSFQDKRKRFLSSKADQLELCLNLLPVTNYSISVTAVSSRFTATITTNTSLTVPPAPVVYYREFETPVPTLSLRRSPNTLDLISLYQVFVLPVERIMMFDCASPASSHPSGKIKSSGEYITAQIDVRHVGTEMNFTVGDELYYGGVFNTPLENGRNYYIILRAVSQWKMALKSSCVLWAKVRGTSYVLRVSSLSAVATIAVLALVILIGYTFTWYGRHFTLPTLCAAAAGPQSIMAQNQVILQFRFATFGDSMLQKMNLLRHQRRFCDVTVRINQLEVPGHKVVFAAGSSFLRDQFILQQDSREVQISMIQEAEVGRQLLLSCYTGQLEFPELELVHYLTVASFLQMGHIVEQCTQALSKFIKPQAARQLEVEVDMRREKREEGSSSQAQRDQERSQVRTVHQEEEEEVEQVEDDNNDDGNDDDDDVIIQPKSPVQILGRRPRQGVVESDITIVKVESVSDVAENSITGHFPTSPPAALHSPEPQHSLINSTVDSRGSEMAVPPGVAGYPLSPPPSSPPAEKHSVHQRNYDKPLQWYHQCPKCARVFRQLENYANHLKMHKLFMCLLCGKTFTQKGNLHRHMRVHAGIKPFQCKICGKTFTQKCSLLDHLNLHSGDKPHRCNYCEMVFAHKPVLRKHLKQIHGKNSFDNANEGSLHDGGLDFDFGRI</sequence>
<dbReference type="EMBL" id="CM041535">
    <property type="protein sequence ID" value="KAI3372263.1"/>
    <property type="molecule type" value="Genomic_DNA"/>
</dbReference>
<protein>
    <submittedName>
        <fullName evidence="1">Uncharacterized protein</fullName>
    </submittedName>
</protein>
<gene>
    <name evidence="1" type="ORF">L3Q82_022768</name>
</gene>
<reference evidence="1" key="1">
    <citation type="submission" date="2022-04" db="EMBL/GenBank/DDBJ databases">
        <title>Jade perch genome.</title>
        <authorList>
            <person name="Chao B."/>
        </authorList>
    </citation>
    <scope>NUCLEOTIDE SEQUENCE</scope>
    <source>
        <strain evidence="1">CB-2022</strain>
    </source>
</reference>
<name>A0ACB8WZX2_9TELE</name>
<accession>A0ACB8WZX2</accession>
<evidence type="ECO:0000313" key="1">
    <source>
        <dbReference type="EMBL" id="KAI3372263.1"/>
    </source>
</evidence>
<comment type="caution">
    <text evidence="1">The sequence shown here is derived from an EMBL/GenBank/DDBJ whole genome shotgun (WGS) entry which is preliminary data.</text>
</comment>
<proteinExistence type="predicted"/>
<dbReference type="Proteomes" id="UP000831701">
    <property type="component" value="Chromosome 5"/>
</dbReference>
<organism evidence="1 2">
    <name type="scientific">Scortum barcoo</name>
    <name type="common">barcoo grunter</name>
    <dbReference type="NCBI Taxonomy" id="214431"/>
    <lineage>
        <taxon>Eukaryota</taxon>
        <taxon>Metazoa</taxon>
        <taxon>Chordata</taxon>
        <taxon>Craniata</taxon>
        <taxon>Vertebrata</taxon>
        <taxon>Euteleostomi</taxon>
        <taxon>Actinopterygii</taxon>
        <taxon>Neopterygii</taxon>
        <taxon>Teleostei</taxon>
        <taxon>Neoteleostei</taxon>
        <taxon>Acanthomorphata</taxon>
        <taxon>Eupercaria</taxon>
        <taxon>Centrarchiformes</taxon>
        <taxon>Terapontoidei</taxon>
        <taxon>Terapontidae</taxon>
        <taxon>Scortum</taxon>
    </lineage>
</organism>
<keyword evidence="2" id="KW-1185">Reference proteome</keyword>
<feature type="non-terminal residue" evidence="1">
    <location>
        <position position="1"/>
    </location>
</feature>